<keyword evidence="7 11" id="KW-0040">ANK repeat</keyword>
<keyword evidence="4" id="KW-0106">Calcium</keyword>
<dbReference type="CDD" id="cd00603">
    <property type="entry name" value="IPT_PCSR"/>
    <property type="match status" value="1"/>
</dbReference>
<dbReference type="InParanoid" id="D8S1Q0"/>
<dbReference type="GO" id="GO:0003712">
    <property type="term" value="F:transcription coregulator activity"/>
    <property type="evidence" value="ECO:0000318"/>
    <property type="project" value="GO_Central"/>
</dbReference>
<accession>D8S1Q0</accession>
<dbReference type="InterPro" id="IPR013783">
    <property type="entry name" value="Ig-like_fold"/>
</dbReference>
<dbReference type="Proteomes" id="UP000001514">
    <property type="component" value="Unassembled WGS sequence"/>
</dbReference>
<evidence type="ECO:0000256" key="10">
    <source>
        <dbReference type="ARBA" id="ARBA00023242"/>
    </source>
</evidence>
<dbReference type="EMBL" id="GL377598">
    <property type="protein sequence ID" value="EFJ21743.1"/>
    <property type="molecule type" value="Genomic_DNA"/>
</dbReference>
<keyword evidence="13" id="KW-1185">Reference proteome</keyword>
<organism evidence="13">
    <name type="scientific">Selaginella moellendorffii</name>
    <name type="common">Spikemoss</name>
    <dbReference type="NCBI Taxonomy" id="88036"/>
    <lineage>
        <taxon>Eukaryota</taxon>
        <taxon>Viridiplantae</taxon>
        <taxon>Streptophyta</taxon>
        <taxon>Embryophyta</taxon>
        <taxon>Tracheophyta</taxon>
        <taxon>Lycopodiopsida</taxon>
        <taxon>Selaginellales</taxon>
        <taxon>Selaginellaceae</taxon>
        <taxon>Selaginella</taxon>
    </lineage>
</organism>
<reference evidence="12 13" key="1">
    <citation type="journal article" date="2011" name="Science">
        <title>The Selaginella genome identifies genetic changes associated with the evolution of vascular plants.</title>
        <authorList>
            <person name="Banks J.A."/>
            <person name="Nishiyama T."/>
            <person name="Hasebe M."/>
            <person name="Bowman J.L."/>
            <person name="Gribskov M."/>
            <person name="dePamphilis C."/>
            <person name="Albert V.A."/>
            <person name="Aono N."/>
            <person name="Aoyama T."/>
            <person name="Ambrose B.A."/>
            <person name="Ashton N.W."/>
            <person name="Axtell M.J."/>
            <person name="Barker E."/>
            <person name="Barker M.S."/>
            <person name="Bennetzen J.L."/>
            <person name="Bonawitz N.D."/>
            <person name="Chapple C."/>
            <person name="Cheng C."/>
            <person name="Correa L.G."/>
            <person name="Dacre M."/>
            <person name="DeBarry J."/>
            <person name="Dreyer I."/>
            <person name="Elias M."/>
            <person name="Engstrom E.M."/>
            <person name="Estelle M."/>
            <person name="Feng L."/>
            <person name="Finet C."/>
            <person name="Floyd S.K."/>
            <person name="Frommer W.B."/>
            <person name="Fujita T."/>
            <person name="Gramzow L."/>
            <person name="Gutensohn M."/>
            <person name="Harholt J."/>
            <person name="Hattori M."/>
            <person name="Heyl A."/>
            <person name="Hirai T."/>
            <person name="Hiwatashi Y."/>
            <person name="Ishikawa M."/>
            <person name="Iwata M."/>
            <person name="Karol K.G."/>
            <person name="Koehler B."/>
            <person name="Kolukisaoglu U."/>
            <person name="Kubo M."/>
            <person name="Kurata T."/>
            <person name="Lalonde S."/>
            <person name="Li K."/>
            <person name="Li Y."/>
            <person name="Litt A."/>
            <person name="Lyons E."/>
            <person name="Manning G."/>
            <person name="Maruyama T."/>
            <person name="Michael T.P."/>
            <person name="Mikami K."/>
            <person name="Miyazaki S."/>
            <person name="Morinaga S."/>
            <person name="Murata T."/>
            <person name="Mueller-Roeber B."/>
            <person name="Nelson D.R."/>
            <person name="Obara M."/>
            <person name="Oguri Y."/>
            <person name="Olmstead R.G."/>
            <person name="Onodera N."/>
            <person name="Petersen B.L."/>
            <person name="Pils B."/>
            <person name="Prigge M."/>
            <person name="Rensing S.A."/>
            <person name="Riano-Pachon D.M."/>
            <person name="Roberts A.W."/>
            <person name="Sato Y."/>
            <person name="Scheller H.V."/>
            <person name="Schulz B."/>
            <person name="Schulz C."/>
            <person name="Shakirov E.V."/>
            <person name="Shibagaki N."/>
            <person name="Shinohara N."/>
            <person name="Shippen D.E."/>
            <person name="Soerensen I."/>
            <person name="Sotooka R."/>
            <person name="Sugimoto N."/>
            <person name="Sugita M."/>
            <person name="Sumikawa N."/>
            <person name="Tanurdzic M."/>
            <person name="Theissen G."/>
            <person name="Ulvskov P."/>
            <person name="Wakazuki S."/>
            <person name="Weng J.K."/>
            <person name="Willats W.W."/>
            <person name="Wipf D."/>
            <person name="Wolf P.G."/>
            <person name="Yang L."/>
            <person name="Zimmer A.D."/>
            <person name="Zhu Q."/>
            <person name="Mitros T."/>
            <person name="Hellsten U."/>
            <person name="Loque D."/>
            <person name="Otillar R."/>
            <person name="Salamov A."/>
            <person name="Schmutz J."/>
            <person name="Shapiro H."/>
            <person name="Lindquist E."/>
            <person name="Lucas S."/>
            <person name="Rokhsar D."/>
            <person name="Grigoriev I.V."/>
        </authorList>
    </citation>
    <scope>NUCLEOTIDE SEQUENCE [LARGE SCALE GENOMIC DNA]</scope>
</reference>
<feature type="non-terminal residue" evidence="12">
    <location>
        <position position="1"/>
    </location>
</feature>
<name>D8S1Q0_SELML</name>
<dbReference type="Gramene" id="EFJ21743">
    <property type="protein sequence ID" value="EFJ21743"/>
    <property type="gene ID" value="SELMODRAFT_106391"/>
</dbReference>
<evidence type="ECO:0000256" key="9">
    <source>
        <dbReference type="ARBA" id="ARBA00023163"/>
    </source>
</evidence>
<dbReference type="Pfam" id="PF00612">
    <property type="entry name" value="IQ"/>
    <property type="match status" value="2"/>
</dbReference>
<dbReference type="PANTHER" id="PTHR23335">
    <property type="entry name" value="CALMODULIN-BINDING TRANSCRIPTION ACTIVATOR CAMTA"/>
    <property type="match status" value="1"/>
</dbReference>
<keyword evidence="5" id="KW-0112">Calmodulin-binding</keyword>
<evidence type="ECO:0000256" key="3">
    <source>
        <dbReference type="ARBA" id="ARBA00022737"/>
    </source>
</evidence>
<keyword evidence="6" id="KW-0805">Transcription regulation</keyword>
<dbReference type="SMART" id="SM00248">
    <property type="entry name" value="ANK"/>
    <property type="match status" value="1"/>
</dbReference>
<evidence type="ECO:0000256" key="6">
    <source>
        <dbReference type="ARBA" id="ARBA00023015"/>
    </source>
</evidence>
<evidence type="ECO:0000313" key="13">
    <source>
        <dbReference type="Proteomes" id="UP000001514"/>
    </source>
</evidence>
<keyword evidence="9" id="KW-0804">Transcription</keyword>
<keyword evidence="8" id="KW-0238">DNA-binding</keyword>
<dbReference type="InterPro" id="IPR002110">
    <property type="entry name" value="Ankyrin_rpt"/>
</dbReference>
<evidence type="ECO:0000313" key="12">
    <source>
        <dbReference type="EMBL" id="EFJ21743.1"/>
    </source>
</evidence>
<dbReference type="SUPFAM" id="SSF52540">
    <property type="entry name" value="P-loop containing nucleoside triphosphate hydrolases"/>
    <property type="match status" value="1"/>
</dbReference>
<evidence type="ECO:0000256" key="4">
    <source>
        <dbReference type="ARBA" id="ARBA00022837"/>
    </source>
</evidence>
<dbReference type="PROSITE" id="PS50088">
    <property type="entry name" value="ANK_REPEAT"/>
    <property type="match status" value="1"/>
</dbReference>
<dbReference type="GO" id="GO:0003690">
    <property type="term" value="F:double-stranded DNA binding"/>
    <property type="evidence" value="ECO:0000318"/>
    <property type="project" value="GO_Central"/>
</dbReference>
<evidence type="ECO:0000256" key="8">
    <source>
        <dbReference type="ARBA" id="ARBA00023125"/>
    </source>
</evidence>
<dbReference type="Pfam" id="PF12796">
    <property type="entry name" value="Ank_2"/>
    <property type="match status" value="1"/>
</dbReference>
<dbReference type="AlphaFoldDB" id="D8S1Q0"/>
<protein>
    <submittedName>
        <fullName evidence="12">Uncharacterized protein</fullName>
    </submittedName>
</protein>
<keyword evidence="10" id="KW-0539">Nucleus</keyword>
<dbReference type="KEGG" id="smo:SELMODRAFT_106391"/>
<keyword evidence="3" id="KW-0677">Repeat</keyword>
<dbReference type="PANTHER" id="PTHR23335:SF1">
    <property type="entry name" value="CALMODULIN-BINDING TRANSCRIPTION ACTIVATOR, ISOFORM F"/>
    <property type="match status" value="1"/>
</dbReference>
<sequence>DNLKKLDSFGRWVMQEMGDDSPGALLAPAPGDSGSLWIDDDNDREETSNLSTQMQLDMSVSIAQVQRFSITDFSPDWAPSNEETKVLVSGRFLPTVSKPLDVKWCCMFGDVEVPADLIDVGVLRCKVPPRGPGRRRIPFYITCSDRLACSEVREFEIRDVPEQQSGQLEREALLQLRFSKMLLSAHEGDDPKATVEWKQMEDAVRARSLSATSVKEMLLQAYFKLDLELWLGSKRSASVLDEHGQGLVHMASALGYDWALKPILDAGVVPNFRDVRGWTALHWAAAFGRSETVVALIAAGTNPSLVTDPTSKHPNGQLPSDLASAAGHKGIAGFLAEKALTGHLSSLTIADTSLNEINSMSATLAGESAVQEMKRPVDEEHQSLLRSFSAVRNATKAAALIHSAYRLDSFRRRSGGDGGEENPDDLGMQPTELHAMAQTIRRAQGHRDHHGRMQSVAALQIQRKFRGWKGRKDFLALRRHVVRIQAHVRGHQVRKQLRKILRVVSVIEKAVLRWRRKRVGLRGFKPDNTNGVSSDDDDYLREGRKQKEIVLDKAVARVQSMARSEQGRDQYRRMLEGSQSQVSFSTSLRRCLKLKLTWFWLPGSGYFGRSSHGYRLAGGICELFE</sequence>
<dbReference type="GO" id="GO:0005516">
    <property type="term" value="F:calmodulin binding"/>
    <property type="evidence" value="ECO:0007669"/>
    <property type="project" value="UniProtKB-KW"/>
</dbReference>
<evidence type="ECO:0000256" key="11">
    <source>
        <dbReference type="PROSITE-ProRule" id="PRU00023"/>
    </source>
</evidence>
<evidence type="ECO:0000256" key="2">
    <source>
        <dbReference type="ARBA" id="ARBA00008267"/>
    </source>
</evidence>
<dbReference type="GO" id="GO:0006357">
    <property type="term" value="P:regulation of transcription by RNA polymerase II"/>
    <property type="evidence" value="ECO:0000318"/>
    <property type="project" value="GO_Central"/>
</dbReference>
<dbReference type="SUPFAM" id="SSF81296">
    <property type="entry name" value="E set domains"/>
    <property type="match status" value="1"/>
</dbReference>
<gene>
    <name evidence="12" type="ORF">SELMODRAFT_106391</name>
</gene>
<dbReference type="Gene3D" id="1.25.40.20">
    <property type="entry name" value="Ankyrin repeat-containing domain"/>
    <property type="match status" value="1"/>
</dbReference>
<dbReference type="PROSITE" id="PS50096">
    <property type="entry name" value="IQ"/>
    <property type="match status" value="3"/>
</dbReference>
<dbReference type="Gene3D" id="1.20.5.190">
    <property type="match status" value="1"/>
</dbReference>
<dbReference type="InterPro" id="IPR027417">
    <property type="entry name" value="P-loop_NTPase"/>
</dbReference>
<feature type="repeat" description="ANK" evidence="11">
    <location>
        <begin position="276"/>
        <end position="308"/>
    </location>
</feature>
<dbReference type="Gene3D" id="2.60.40.10">
    <property type="entry name" value="Immunoglobulins"/>
    <property type="match status" value="1"/>
</dbReference>
<dbReference type="GO" id="GO:0005634">
    <property type="term" value="C:nucleus"/>
    <property type="evidence" value="ECO:0000318"/>
    <property type="project" value="GO_Central"/>
</dbReference>
<dbReference type="InterPro" id="IPR014756">
    <property type="entry name" value="Ig_E-set"/>
</dbReference>
<dbReference type="InterPro" id="IPR000048">
    <property type="entry name" value="IQ_motif_EF-hand-BS"/>
</dbReference>
<dbReference type="eggNOG" id="KOG0520">
    <property type="taxonomic scope" value="Eukaryota"/>
</dbReference>
<evidence type="ECO:0000256" key="1">
    <source>
        <dbReference type="ARBA" id="ARBA00004123"/>
    </source>
</evidence>
<dbReference type="PROSITE" id="PS50297">
    <property type="entry name" value="ANK_REP_REGION"/>
    <property type="match status" value="1"/>
</dbReference>
<dbReference type="InterPro" id="IPR036770">
    <property type="entry name" value="Ankyrin_rpt-contain_sf"/>
</dbReference>
<dbReference type="SUPFAM" id="SSF48403">
    <property type="entry name" value="Ankyrin repeat"/>
    <property type="match status" value="1"/>
</dbReference>
<comment type="subcellular location">
    <subcellularLocation>
        <location evidence="1">Nucleus</location>
    </subcellularLocation>
</comment>
<dbReference type="HOGENOM" id="CLU_005708_2_0_1"/>
<dbReference type="FunFam" id="1.20.5.190:FF:000003">
    <property type="entry name" value="Calmodulin-binding transcription activator 2"/>
    <property type="match status" value="1"/>
</dbReference>
<proteinExistence type="inferred from homology"/>
<dbReference type="SMART" id="SM00015">
    <property type="entry name" value="IQ"/>
    <property type="match status" value="3"/>
</dbReference>
<dbReference type="OMA" id="GECHHEL"/>
<evidence type="ECO:0000256" key="7">
    <source>
        <dbReference type="ARBA" id="ARBA00023043"/>
    </source>
</evidence>
<comment type="similarity">
    <text evidence="2">Belongs to the CAMTA family.</text>
</comment>
<evidence type="ECO:0000256" key="5">
    <source>
        <dbReference type="ARBA" id="ARBA00022860"/>
    </source>
</evidence>